<dbReference type="Proteomes" id="UP000658656">
    <property type="component" value="Unassembled WGS sequence"/>
</dbReference>
<dbReference type="EMBL" id="BNAV01000017">
    <property type="protein sequence ID" value="GHF84513.1"/>
    <property type="molecule type" value="Genomic_DNA"/>
</dbReference>
<sequence>MPIMTEPETLAELIDDCASIPADLREQHQVAPLPPAPRAWTVDETCHSQVAGLD</sequence>
<evidence type="ECO:0000313" key="1">
    <source>
        <dbReference type="EMBL" id="GHF84513.1"/>
    </source>
</evidence>
<dbReference type="AlphaFoldDB" id="A0A8H9J741"/>
<comment type="caution">
    <text evidence="1">The sequence shown here is derived from an EMBL/GenBank/DDBJ whole genome shotgun (WGS) entry which is preliminary data.</text>
</comment>
<gene>
    <name evidence="1" type="ORF">GCM10017566_68210</name>
</gene>
<reference evidence="1" key="1">
    <citation type="journal article" date="2014" name="Int. J. Syst. Evol. Microbiol.">
        <title>Complete genome sequence of Corynebacterium casei LMG S-19264T (=DSM 44701T), isolated from a smear-ripened cheese.</title>
        <authorList>
            <consortium name="US DOE Joint Genome Institute (JGI-PGF)"/>
            <person name="Walter F."/>
            <person name="Albersmeier A."/>
            <person name="Kalinowski J."/>
            <person name="Ruckert C."/>
        </authorList>
    </citation>
    <scope>NUCLEOTIDE SEQUENCE</scope>
    <source>
        <strain evidence="1">CGMCC 4.7679</strain>
    </source>
</reference>
<keyword evidence="2" id="KW-1185">Reference proteome</keyword>
<evidence type="ECO:0000313" key="2">
    <source>
        <dbReference type="Proteomes" id="UP000658656"/>
    </source>
</evidence>
<organism evidence="1 2">
    <name type="scientific">Amycolatopsis bartoniae</name>
    <dbReference type="NCBI Taxonomy" id="941986"/>
    <lineage>
        <taxon>Bacteria</taxon>
        <taxon>Bacillati</taxon>
        <taxon>Actinomycetota</taxon>
        <taxon>Actinomycetes</taxon>
        <taxon>Pseudonocardiales</taxon>
        <taxon>Pseudonocardiaceae</taxon>
        <taxon>Amycolatopsis</taxon>
    </lineage>
</organism>
<accession>A0A8H9J741</accession>
<name>A0A8H9J741_9PSEU</name>
<proteinExistence type="predicted"/>
<protein>
    <submittedName>
        <fullName evidence="1">Uncharacterized protein</fullName>
    </submittedName>
</protein>
<reference evidence="1" key="2">
    <citation type="submission" date="2020-09" db="EMBL/GenBank/DDBJ databases">
        <authorList>
            <person name="Sun Q."/>
            <person name="Zhou Y."/>
        </authorList>
    </citation>
    <scope>NUCLEOTIDE SEQUENCE</scope>
    <source>
        <strain evidence="1">CGMCC 4.7679</strain>
    </source>
</reference>